<evidence type="ECO:0000259" key="2">
    <source>
        <dbReference type="Pfam" id="PF01747"/>
    </source>
</evidence>
<dbReference type="EMBL" id="JAQIBD010000005">
    <property type="protein sequence ID" value="MDM5272649.1"/>
    <property type="molecule type" value="Genomic_DNA"/>
</dbReference>
<feature type="domain" description="ATP-sulfurylase PUA-like" evidence="3">
    <location>
        <begin position="8"/>
        <end position="139"/>
    </location>
</feature>
<evidence type="ECO:0000313" key="4">
    <source>
        <dbReference type="EMBL" id="MDM5272649.1"/>
    </source>
</evidence>
<sequence length="397" mass="44826">MGSSKTNNRSLYIDTEALSSLALVQAGLISPVDKLMNAQEAKEVDETQEYKGIPFPFSFVLAPKGKKNDAVLQDTKKGEVLDLINDGKKVGELIVDETFPIDPAARLIKIYGTTDPHHPGVKHTRSRLGEIAVCGEYTVTYPLIEDTLKRIESMITKTGAKRVSSMMIAANPLNRAHERMIRQTISENDLLIIFLRKPFNNEGLRYDIRYNALSTYVENFLPRNRVLILPFENTYIFAGYNELVLDALLAKNYGCHQLVIGKNHGGLGLYYDKNRLSSIFDTCKNIDIEIKTIDEYVYCDMCKTLVSINTCPHGQHHHVHYHSDSIMKLIQSGLVPPPILVRKEVAANILASLFPDRFDNLQELHYSLMPGSGLLEQQSEEQFYLKLTELYQTSSLT</sequence>
<keyword evidence="4" id="KW-0548">Nucleotidyltransferase</keyword>
<organism evidence="4 5">
    <name type="scientific">Sulfurovum zhangzhouensis</name>
    <dbReference type="NCBI Taxonomy" id="3019067"/>
    <lineage>
        <taxon>Bacteria</taxon>
        <taxon>Pseudomonadati</taxon>
        <taxon>Campylobacterota</taxon>
        <taxon>Epsilonproteobacteria</taxon>
        <taxon>Campylobacterales</taxon>
        <taxon>Sulfurovaceae</taxon>
        <taxon>Sulfurovum</taxon>
    </lineage>
</organism>
<proteinExistence type="predicted"/>
<reference evidence="4" key="1">
    <citation type="submission" date="2023-01" db="EMBL/GenBank/DDBJ databases">
        <title>Sulfurovum sp. zt1-1 genome assembly.</title>
        <authorList>
            <person name="Wang J."/>
        </authorList>
    </citation>
    <scope>NUCLEOTIDE SEQUENCE</scope>
    <source>
        <strain evidence="4">Zt1-1</strain>
    </source>
</reference>
<dbReference type="Proteomes" id="UP001169069">
    <property type="component" value="Unassembled WGS sequence"/>
</dbReference>
<comment type="caution">
    <text evidence="4">The sequence shown here is derived from an EMBL/GenBank/DDBJ whole genome shotgun (WGS) entry which is preliminary data.</text>
</comment>
<protein>
    <submittedName>
        <fullName evidence="4">Sulfate adenylyltransferase</fullName>
    </submittedName>
</protein>
<dbReference type="SUPFAM" id="SSF52374">
    <property type="entry name" value="Nucleotidylyl transferase"/>
    <property type="match status" value="1"/>
</dbReference>
<keyword evidence="5" id="KW-1185">Reference proteome</keyword>
<dbReference type="InterPro" id="IPR015947">
    <property type="entry name" value="PUA-like_sf"/>
</dbReference>
<gene>
    <name evidence="4" type="ORF">PGH07_10745</name>
</gene>
<dbReference type="InterPro" id="IPR024951">
    <property type="entry name" value="Sulfurylase_cat_dom"/>
</dbReference>
<dbReference type="PANTHER" id="PTHR43509">
    <property type="match status" value="1"/>
</dbReference>
<dbReference type="InterPro" id="IPR025980">
    <property type="entry name" value="ATP-Sase_PUA-like_dom"/>
</dbReference>
<feature type="domain" description="Sulphate adenylyltransferase catalytic" evidence="2">
    <location>
        <begin position="149"/>
        <end position="350"/>
    </location>
</feature>
<keyword evidence="4" id="KW-0808">Transferase</keyword>
<dbReference type="Pfam" id="PF14306">
    <property type="entry name" value="PUA_2"/>
    <property type="match status" value="1"/>
</dbReference>
<dbReference type="Gene3D" id="3.40.50.620">
    <property type="entry name" value="HUPs"/>
    <property type="match status" value="1"/>
</dbReference>
<dbReference type="GO" id="GO:0016779">
    <property type="term" value="F:nucleotidyltransferase activity"/>
    <property type="evidence" value="ECO:0007669"/>
    <property type="project" value="UniProtKB-KW"/>
</dbReference>
<name>A0ABT7R1G9_9BACT</name>
<evidence type="ECO:0000313" key="5">
    <source>
        <dbReference type="Proteomes" id="UP001169069"/>
    </source>
</evidence>
<dbReference type="Pfam" id="PF01747">
    <property type="entry name" value="ATP-sulfurylase"/>
    <property type="match status" value="1"/>
</dbReference>
<dbReference type="SUPFAM" id="SSF88697">
    <property type="entry name" value="PUA domain-like"/>
    <property type="match status" value="1"/>
</dbReference>
<dbReference type="Gene3D" id="3.10.400.10">
    <property type="entry name" value="Sulfate adenylyltransferase"/>
    <property type="match status" value="1"/>
</dbReference>
<accession>A0ABT7R1G9</accession>
<dbReference type="RefSeq" id="WP_289414489.1">
    <property type="nucleotide sequence ID" value="NZ_JAQIBD010000005.1"/>
</dbReference>
<evidence type="ECO:0000259" key="3">
    <source>
        <dbReference type="Pfam" id="PF14306"/>
    </source>
</evidence>
<comment type="pathway">
    <text evidence="1">Sulfur metabolism; hydrogen sulfide biosynthesis; sulfite from sulfate: step 1/3.</text>
</comment>
<dbReference type="PANTHER" id="PTHR43509:SF1">
    <property type="entry name" value="SULFATE ADENYLYLTRANSFERASE"/>
    <property type="match status" value="1"/>
</dbReference>
<evidence type="ECO:0000256" key="1">
    <source>
        <dbReference type="ARBA" id="ARBA00005048"/>
    </source>
</evidence>
<dbReference type="InterPro" id="IPR014729">
    <property type="entry name" value="Rossmann-like_a/b/a_fold"/>
</dbReference>